<name>X1LD95_9ZZZZ</name>
<dbReference type="AlphaFoldDB" id="X1LD95"/>
<reference evidence="1" key="1">
    <citation type="journal article" date="2014" name="Front. Microbiol.">
        <title>High frequency of phylogenetically diverse reductive dehalogenase-homologous genes in deep subseafloor sedimentary metagenomes.</title>
        <authorList>
            <person name="Kawai M."/>
            <person name="Futagami T."/>
            <person name="Toyoda A."/>
            <person name="Takaki Y."/>
            <person name="Nishi S."/>
            <person name="Hori S."/>
            <person name="Arai W."/>
            <person name="Tsubouchi T."/>
            <person name="Morono Y."/>
            <person name="Uchiyama I."/>
            <person name="Ito T."/>
            <person name="Fujiyama A."/>
            <person name="Inagaki F."/>
            <person name="Takami H."/>
        </authorList>
    </citation>
    <scope>NUCLEOTIDE SEQUENCE</scope>
    <source>
        <strain evidence="1">Expedition CK06-06</strain>
    </source>
</reference>
<feature type="non-terminal residue" evidence="1">
    <location>
        <position position="1"/>
    </location>
</feature>
<proteinExistence type="predicted"/>
<organism evidence="1">
    <name type="scientific">marine sediment metagenome</name>
    <dbReference type="NCBI Taxonomy" id="412755"/>
    <lineage>
        <taxon>unclassified sequences</taxon>
        <taxon>metagenomes</taxon>
        <taxon>ecological metagenomes</taxon>
    </lineage>
</organism>
<comment type="caution">
    <text evidence="1">The sequence shown here is derived from an EMBL/GenBank/DDBJ whole genome shotgun (WGS) entry which is preliminary data.</text>
</comment>
<protein>
    <submittedName>
        <fullName evidence="1">Uncharacterized protein</fullName>
    </submittedName>
</protein>
<evidence type="ECO:0000313" key="1">
    <source>
        <dbReference type="EMBL" id="GAI00395.1"/>
    </source>
</evidence>
<gene>
    <name evidence="1" type="ORF">S03H2_71218</name>
</gene>
<accession>X1LD95</accession>
<dbReference type="EMBL" id="BARU01047578">
    <property type="protein sequence ID" value="GAI00395.1"/>
    <property type="molecule type" value="Genomic_DNA"/>
</dbReference>
<sequence>TAMEEGRLAGTDMVQKLGYLSQDKALRKKEGIRESLLALRSGPFGCLSHAAKLNILQAMKTKRGSKILF</sequence>